<dbReference type="OrthoDB" id="5583277at2759"/>
<reference evidence="4 5" key="1">
    <citation type="journal article" date="2015" name="BMC Genomics">
        <title>Insights from the genome of Ophiocordyceps polyrhachis-furcata to pathogenicity and host specificity in insect fungi.</title>
        <authorList>
            <person name="Wichadakul D."/>
            <person name="Kobmoo N."/>
            <person name="Ingsriswang S."/>
            <person name="Tangphatsornruang S."/>
            <person name="Chantasingh D."/>
            <person name="Luangsa-ard J.J."/>
            <person name="Eurwilaichitr L."/>
        </authorList>
    </citation>
    <scope>NUCLEOTIDE SEQUENCE [LARGE SCALE GENOMIC DNA]</scope>
    <source>
        <strain evidence="4 5">BCC 54312</strain>
    </source>
</reference>
<feature type="domain" description="Vacuolar sorting protein Vps3844 C-terminal" evidence="3">
    <location>
        <begin position="265"/>
        <end position="368"/>
    </location>
</feature>
<comment type="caution">
    <text evidence="4">The sequence shown here is derived from an EMBL/GenBank/DDBJ whole genome shotgun (WGS) entry which is preliminary data.</text>
</comment>
<feature type="non-terminal residue" evidence="4">
    <location>
        <position position="1"/>
    </location>
</feature>
<evidence type="ECO:0000259" key="3">
    <source>
        <dbReference type="Pfam" id="PF12955"/>
    </source>
</evidence>
<gene>
    <name evidence="4" type="ORF">L249_0462</name>
</gene>
<dbReference type="AlphaFoldDB" id="A0A367LF05"/>
<dbReference type="Pfam" id="PF12955">
    <property type="entry name" value="Vps3844_C"/>
    <property type="match status" value="1"/>
</dbReference>
<organism evidence="4 5">
    <name type="scientific">Ophiocordyceps polyrhachis-furcata BCC 54312</name>
    <dbReference type="NCBI Taxonomy" id="1330021"/>
    <lineage>
        <taxon>Eukaryota</taxon>
        <taxon>Fungi</taxon>
        <taxon>Dikarya</taxon>
        <taxon>Ascomycota</taxon>
        <taxon>Pezizomycotina</taxon>
        <taxon>Sordariomycetes</taxon>
        <taxon>Hypocreomycetidae</taxon>
        <taxon>Hypocreales</taxon>
        <taxon>Ophiocordycipitaceae</taxon>
        <taxon>Ophiocordyceps</taxon>
    </lineage>
</organism>
<name>A0A367LF05_9HYPO</name>
<proteinExistence type="predicted"/>
<keyword evidence="2" id="KW-0812">Transmembrane</keyword>
<protein>
    <recommendedName>
        <fullName evidence="3">Vacuolar sorting protein Vps3844 C-terminal domain-containing protein</fullName>
    </recommendedName>
</protein>
<keyword evidence="5" id="KW-1185">Reference proteome</keyword>
<feature type="transmembrane region" description="Helical" evidence="2">
    <location>
        <begin position="331"/>
        <end position="351"/>
    </location>
</feature>
<dbReference type="EMBL" id="LKCN02000007">
    <property type="protein sequence ID" value="RCI13009.1"/>
    <property type="molecule type" value="Genomic_DNA"/>
</dbReference>
<evidence type="ECO:0000256" key="1">
    <source>
        <dbReference type="SAM" id="MobiDB-lite"/>
    </source>
</evidence>
<accession>A0A367LF05</accession>
<dbReference type="PANTHER" id="PTHR36853">
    <property type="entry name" value="EXPRESSED PROTEIN"/>
    <property type="match status" value="1"/>
</dbReference>
<dbReference type="Proteomes" id="UP000253664">
    <property type="component" value="Unassembled WGS sequence"/>
</dbReference>
<evidence type="ECO:0000313" key="4">
    <source>
        <dbReference type="EMBL" id="RCI13009.1"/>
    </source>
</evidence>
<evidence type="ECO:0000256" key="2">
    <source>
        <dbReference type="SAM" id="Phobius"/>
    </source>
</evidence>
<dbReference type="PANTHER" id="PTHR36853:SF1">
    <property type="entry name" value="DUF3844 DOMAIN-CONTAINING PROTEIN"/>
    <property type="match status" value="1"/>
</dbReference>
<feature type="region of interest" description="Disordered" evidence="1">
    <location>
        <begin position="226"/>
        <end position="249"/>
    </location>
</feature>
<dbReference type="GO" id="GO:0005783">
    <property type="term" value="C:endoplasmic reticulum"/>
    <property type="evidence" value="ECO:0007669"/>
    <property type="project" value="TreeGrafter"/>
</dbReference>
<keyword evidence="2" id="KW-0472">Membrane</keyword>
<dbReference type="InterPro" id="IPR024382">
    <property type="entry name" value="Vps3844_C"/>
</dbReference>
<sequence length="374" mass="39854">TSPTTTSIMKLKAGLLAASSGAFAVAQPLAYVHILSIQDVVPTTATSLSPDIARLVVLQRLGDNNLGPAFRDLPENADIEGAVSALNNFGKKSLPLIKGGDGGDPSQLVLMLEGASTDDLDFLAHAFGTQPTFEISNPSSSNDRESIIKSAFQQTGAKDVGHCDLRQITNPLTEECWNGEQSAFARFDVSKGSDLVHGLVRRLVQLSKLAKIGELETTIVLLPRTTGSQSQPQELRKRQPEQVSLDRPASGNAFPYASSDRIPSCFNSDDACSTVTKNCSGHGTCENLYSNAKGARANEVCFACRCLSTRSDSGGLTHWAGSTCAKQDVSVAFWLFAGFTIALVYILWLAITMLFDVGQEKLPGVIGAGVSRTR</sequence>
<dbReference type="STRING" id="1330021.A0A367LF05"/>
<keyword evidence="2" id="KW-1133">Transmembrane helix</keyword>
<evidence type="ECO:0000313" key="5">
    <source>
        <dbReference type="Proteomes" id="UP000253664"/>
    </source>
</evidence>
<dbReference type="InterPro" id="IPR053065">
    <property type="entry name" value="Archenteron_Induction-Rel"/>
</dbReference>